<evidence type="ECO:0000256" key="1">
    <source>
        <dbReference type="SAM" id="MobiDB-lite"/>
    </source>
</evidence>
<dbReference type="SMART" id="SM00248">
    <property type="entry name" value="ANK"/>
    <property type="match status" value="6"/>
</dbReference>
<reference evidence="2" key="1">
    <citation type="journal article" date="2021" name="Sci. Rep.">
        <title>Diploid genomic architecture of Nitzschia inconspicua, an elite biomass production diatom.</title>
        <authorList>
            <person name="Oliver A."/>
            <person name="Podell S."/>
            <person name="Pinowska A."/>
            <person name="Traller J.C."/>
            <person name="Smith S.R."/>
            <person name="McClure R."/>
            <person name="Beliaev A."/>
            <person name="Bohutskyi P."/>
            <person name="Hill E.A."/>
            <person name="Rabines A."/>
            <person name="Zheng H."/>
            <person name="Allen L.Z."/>
            <person name="Kuo A."/>
            <person name="Grigoriev I.V."/>
            <person name="Allen A.E."/>
            <person name="Hazlebeck D."/>
            <person name="Allen E.E."/>
        </authorList>
    </citation>
    <scope>NUCLEOTIDE SEQUENCE</scope>
    <source>
        <strain evidence="2">Hildebrandi</strain>
    </source>
</reference>
<evidence type="ECO:0000313" key="2">
    <source>
        <dbReference type="EMBL" id="KAG7364333.1"/>
    </source>
</evidence>
<reference evidence="2" key="2">
    <citation type="submission" date="2021-04" db="EMBL/GenBank/DDBJ databases">
        <authorList>
            <person name="Podell S."/>
        </authorList>
    </citation>
    <scope>NUCLEOTIDE SEQUENCE</scope>
    <source>
        <strain evidence="2">Hildebrandi</strain>
    </source>
</reference>
<feature type="compositionally biased region" description="Polar residues" evidence="1">
    <location>
        <begin position="134"/>
        <end position="153"/>
    </location>
</feature>
<dbReference type="PANTHER" id="PTHR24198">
    <property type="entry name" value="ANKYRIN REPEAT AND PROTEIN KINASE DOMAIN-CONTAINING PROTEIN"/>
    <property type="match status" value="1"/>
</dbReference>
<feature type="region of interest" description="Disordered" evidence="1">
    <location>
        <begin position="237"/>
        <end position="257"/>
    </location>
</feature>
<feature type="region of interest" description="Disordered" evidence="1">
    <location>
        <begin position="47"/>
        <end position="153"/>
    </location>
</feature>
<dbReference type="InterPro" id="IPR002110">
    <property type="entry name" value="Ankyrin_rpt"/>
</dbReference>
<feature type="compositionally biased region" description="Polar residues" evidence="1">
    <location>
        <begin position="95"/>
        <end position="111"/>
    </location>
</feature>
<organism evidence="2 3">
    <name type="scientific">Nitzschia inconspicua</name>
    <dbReference type="NCBI Taxonomy" id="303405"/>
    <lineage>
        <taxon>Eukaryota</taxon>
        <taxon>Sar</taxon>
        <taxon>Stramenopiles</taxon>
        <taxon>Ochrophyta</taxon>
        <taxon>Bacillariophyta</taxon>
        <taxon>Bacillariophyceae</taxon>
        <taxon>Bacillariophycidae</taxon>
        <taxon>Bacillariales</taxon>
        <taxon>Bacillariaceae</taxon>
        <taxon>Nitzschia</taxon>
    </lineage>
</organism>
<dbReference type="Proteomes" id="UP000693970">
    <property type="component" value="Unassembled WGS sequence"/>
</dbReference>
<evidence type="ECO:0000313" key="3">
    <source>
        <dbReference type="Proteomes" id="UP000693970"/>
    </source>
</evidence>
<feature type="compositionally biased region" description="Basic and acidic residues" evidence="1">
    <location>
        <begin position="73"/>
        <end position="87"/>
    </location>
</feature>
<feature type="compositionally biased region" description="Basic residues" evidence="1">
    <location>
        <begin position="56"/>
        <end position="70"/>
    </location>
</feature>
<dbReference type="OrthoDB" id="46010at2759"/>
<name>A0A9K3PYG5_9STRA</name>
<dbReference type="PANTHER" id="PTHR24198:SF165">
    <property type="entry name" value="ANKYRIN REPEAT-CONTAINING PROTEIN-RELATED"/>
    <property type="match status" value="1"/>
</dbReference>
<gene>
    <name evidence="2" type="ORF">IV203_037535</name>
</gene>
<sequence>MSGVEGQPSNPNDDGVVSTVGLRADAPVFVPSWEPVTDDSIDAKSSFQGVVDQRKTKNRMNRNTKQRKIFHSQVEKQSSRQQRDKGQNRNLPRFETSSISPSTASLTGNSKYRNRNRNRNARNGGKNRLERNSCQDSSKTLSHQPQGELSPSNFPALFQATKVEYSTATLWNTAPKIVSSDAGSSSNSMLEALTSCPADENNPQKSANNWMNGLQSLSIHSVSKSKNGIFVSSSTRSRRNEFGDWDDGDNQQKESEHDLAEKRIEHDVGPVDVENDQAGCLHGQSFFHRPKINMDKLRDRWWEALAEKRRQQEFRRELSKALEQYRIEPIEPEEFTPIELSGDSDEFLDYEGSEEDDLEEMIPDATEQELSFKLNEDRIEDIFKHNDERTLSHLLNSLQNAPTSNEHSDDKSRQMDRIIKMAVEQKRPALLRMVLSRQDNSSADGMRNSLNAILRATELGYEECIAIILSNQGRTTSFLTCKDSYGNNILHWCCRGSGNVSLLKMLLMHISGSDKGKQQLLSKIMLAKNLDLQATPFHEACRCDKVDFVEVFLNMCNNTLLSKVLSTEDVNHQTPLLTAITNNCSDIVTTLIMWRYNHNSSSQNLQISFTNNKPNNVLKRGSQKQTRTTEHVCPLVWAAKCGNLEMIDLLLQFGDQSGNEYKVTEALHFLLLSSASENAKLEGVELLIGVGANPFEEISSIEVAPSSASVLATKLASPSILHRIVGNGKSALKYRQLFRRRDPKLQLQPEAFFRALESKENVEMRNSIISALLETLHRASFSQTPSDFSLVEFLYELGAEVTVQDLRRLRVAIDTKTMPFEPAPSTERCVMAIYDHFFLSPNAKANSLTNAESDRAALEYGSLYLLDIPGVTQGSSSKCPWLSAQMDCERQHIDFSHDEVMLISEDGSRFKVHEVVIGKKCEKLASAIRFNRMNRSTDTFGGIFELKVPIQAMLLQAMIQHFYHGSLAFWSFFKEEELCLFLLELMLVAEEYLCHDLVKEIEMRLLSSNPQGCFCWSCCRTVRTHPSQPFAVQCLYCVDTAGSLLAEKNILHVLGVTEYFGTPEYSLSLLPMSVASTKVERAEILWSSGLHMDALVVLKDCLKVAVLRNFSSFRRTFAEHFDRFHDCEEGKADVVLQKQALLHMCLNDLQANTLLVSLDEGSLLRTLGRTHKDCVDGSK</sequence>
<accession>A0A9K3PYG5</accession>
<keyword evidence="3" id="KW-1185">Reference proteome</keyword>
<dbReference type="EMBL" id="JAGRRH010000009">
    <property type="protein sequence ID" value="KAG7364333.1"/>
    <property type="molecule type" value="Genomic_DNA"/>
</dbReference>
<proteinExistence type="predicted"/>
<dbReference type="AlphaFoldDB" id="A0A9K3PYG5"/>
<comment type="caution">
    <text evidence="2">The sequence shown here is derived from an EMBL/GenBank/DDBJ whole genome shotgun (WGS) entry which is preliminary data.</text>
</comment>
<feature type="region of interest" description="Disordered" evidence="1">
    <location>
        <begin position="1"/>
        <end position="20"/>
    </location>
</feature>
<protein>
    <submittedName>
        <fullName evidence="2">Ankyrin repeat domain protein</fullName>
    </submittedName>
</protein>